<dbReference type="AlphaFoldDB" id="A0A8J5LND7"/>
<proteinExistence type="predicted"/>
<dbReference type="EMBL" id="JACMSC010000005">
    <property type="protein sequence ID" value="KAG6522824.1"/>
    <property type="molecule type" value="Genomic_DNA"/>
</dbReference>
<dbReference type="PANTHER" id="PTHR31286">
    <property type="entry name" value="GLYCINE-RICH CELL WALL STRUCTURAL PROTEIN 1.8-LIKE"/>
    <property type="match status" value="1"/>
</dbReference>
<comment type="caution">
    <text evidence="2">The sequence shown here is derived from an EMBL/GenBank/DDBJ whole genome shotgun (WGS) entry which is preliminary data.</text>
</comment>
<name>A0A8J5LND7_ZINOF</name>
<dbReference type="Proteomes" id="UP000734854">
    <property type="component" value="Unassembled WGS sequence"/>
</dbReference>
<dbReference type="InterPro" id="IPR025558">
    <property type="entry name" value="DUF4283"/>
</dbReference>
<dbReference type="Gene3D" id="3.60.10.10">
    <property type="entry name" value="Endonuclease/exonuclease/phosphatase"/>
    <property type="match status" value="1"/>
</dbReference>
<protein>
    <recommendedName>
        <fullName evidence="1">DUF4283 domain-containing protein</fullName>
    </recommendedName>
</protein>
<dbReference type="Pfam" id="PF14111">
    <property type="entry name" value="DUF4283"/>
    <property type="match status" value="1"/>
</dbReference>
<dbReference type="PANTHER" id="PTHR31286:SF179">
    <property type="entry name" value="RNASE H TYPE-1 DOMAIN-CONTAINING PROTEIN"/>
    <property type="match status" value="1"/>
</dbReference>
<sequence>MVADGIMSSAIDPSHFPPLSTSRQFSAVVRADPENMMPKSLYEADKVPSRASYAAALRPLSPRASKKNFEGVGEDFKPAIIYNNKPGIFYTKEEVSSLAIPFEFCLIGKFSGSRPPYAVVLQAFRNLGLSSFFNIRFLRSGYVFMHLTSSEDMARVWIRGVWYIGGVPLRIFKWTPYFSYTAESSVVPVWIHFPDLPIHMFSKATLFSAASIIGKPIKIDEATADCSRLSVARVCVEIDLLKPKIEDFWIGIREEKRLQRVEFEKHPSYCVQCLHLGHSVEECHASGNNVKPIGWGSTLGPKSGGENLREKLNKRNEDVIEKVDSEFHTETLDGNIQRVEKQVWIQKKGASKEQATNSNFVKAQGNSFNCLADLEEEKKGSADKVVKQAVAIVDSGCRGDMGDLEGKQELAEKDFEVEEQKLDELDVHLVVDLDLIPVINQAKTLKAGIRKGKTVVGLLEKEAGQQVAKVNQDGKGQTVIKPGQKFSAGGCVAALQNQTSPMCLASIEEMDDNSIFRTEAYAAMGSGISDMAGGNLKDEVDRNDISKSFEEEDDSDYGEAVDLQRSSSFPLASNVKDPLWKTSTMYVPPGVSRMVTRSKAQCDRVKRRKLWDDVLAVKPEMDAFWLVGGDFNVISDVSEHSAGSLAKPGTTNEFNNFIMLAGLLDAGYVGDRFTWTNGKVWKRLDKVLVSTYWGEQKHMVRVEHLSRAASDHCPMYISFPSFTMPRASFRFQKMWIKHHNFPLTVRLNWMLPCSGFGFQKFQFKLKRLKTHLKWWNVEVFGNIFENVKKAEEVFESAEQAFDCSPMLENKIYMAKCQASLFHILDMEEMFWKQKVAVKWFGEGERNTKLFHNLVRKMRMTSRIFRIWDEGVCLEDNNLIQISGVRFFKELLTGENFECDSVDMDIIPQLVSLEENQALSALPSIEELKRVVWEISEDSAAGPDGFSAAFYVACWDIIKEDLYQAIVEFFQGGSLPKGMAATTIVLIPKAEIDVG</sequence>
<dbReference type="SUPFAM" id="SSF56219">
    <property type="entry name" value="DNase I-like"/>
    <property type="match status" value="1"/>
</dbReference>
<dbReference type="InterPro" id="IPR040256">
    <property type="entry name" value="At4g02000-like"/>
</dbReference>
<evidence type="ECO:0000313" key="2">
    <source>
        <dbReference type="EMBL" id="KAG6522824.1"/>
    </source>
</evidence>
<organism evidence="2 3">
    <name type="scientific">Zingiber officinale</name>
    <name type="common">Ginger</name>
    <name type="synonym">Amomum zingiber</name>
    <dbReference type="NCBI Taxonomy" id="94328"/>
    <lineage>
        <taxon>Eukaryota</taxon>
        <taxon>Viridiplantae</taxon>
        <taxon>Streptophyta</taxon>
        <taxon>Embryophyta</taxon>
        <taxon>Tracheophyta</taxon>
        <taxon>Spermatophyta</taxon>
        <taxon>Magnoliopsida</taxon>
        <taxon>Liliopsida</taxon>
        <taxon>Zingiberales</taxon>
        <taxon>Zingiberaceae</taxon>
        <taxon>Zingiber</taxon>
    </lineage>
</organism>
<evidence type="ECO:0000313" key="3">
    <source>
        <dbReference type="Proteomes" id="UP000734854"/>
    </source>
</evidence>
<accession>A0A8J5LND7</accession>
<evidence type="ECO:0000259" key="1">
    <source>
        <dbReference type="Pfam" id="PF14111"/>
    </source>
</evidence>
<feature type="domain" description="DUF4283" evidence="1">
    <location>
        <begin position="102"/>
        <end position="180"/>
    </location>
</feature>
<keyword evidence="3" id="KW-1185">Reference proteome</keyword>
<gene>
    <name evidence="2" type="ORF">ZIOFF_019979</name>
</gene>
<dbReference type="InterPro" id="IPR036691">
    <property type="entry name" value="Endo/exonu/phosph_ase_sf"/>
</dbReference>
<reference evidence="2 3" key="1">
    <citation type="submission" date="2020-08" db="EMBL/GenBank/DDBJ databases">
        <title>Plant Genome Project.</title>
        <authorList>
            <person name="Zhang R.-G."/>
        </authorList>
    </citation>
    <scope>NUCLEOTIDE SEQUENCE [LARGE SCALE GENOMIC DNA]</scope>
    <source>
        <tissue evidence="2">Rhizome</tissue>
    </source>
</reference>